<name>A0A9P3HM84_9FUNG</name>
<gene>
    <name evidence="1" type="ORF">EMPS_11504</name>
</gene>
<dbReference type="Proteomes" id="UP000827284">
    <property type="component" value="Unassembled WGS sequence"/>
</dbReference>
<dbReference type="OrthoDB" id="2351726at2759"/>
<reference evidence="1" key="1">
    <citation type="submission" date="2021-11" db="EMBL/GenBank/DDBJ databases">
        <authorList>
            <person name="Herlambang A."/>
            <person name="Guo Y."/>
            <person name="Takashima Y."/>
            <person name="Nishizawa T."/>
        </authorList>
    </citation>
    <scope>NUCLEOTIDE SEQUENCE</scope>
    <source>
        <strain evidence="1">E1425</strain>
    </source>
</reference>
<sequence>MAASHAHALTHPEPEDFVLWATGRAPRGPPRAPLPNIPRANEGDLVSQPFVQNVSSTGATGVSLFSDPANHPDAVGTILTHSAKLASFFPAKGLDNQQEQFGAYIEKVSTFPGFLLVYNEQTGQSQTSVNTDLMIKDIKNAYEGVIGADVNKVIDSINNMANSIKNKSTHRADKSVFTQMTITEDSGNLVATIFYTQLHMELETSGKKTYSSQSYYVNRSVFKCLSATLVANAAKLSELLGDGSFDDWAKDFSSPTGTKLSCFEKNHKAPREN</sequence>
<dbReference type="EMBL" id="BQFW01000015">
    <property type="protein sequence ID" value="GJJ79145.1"/>
    <property type="molecule type" value="Genomic_DNA"/>
</dbReference>
<comment type="caution">
    <text evidence="1">The sequence shown here is derived from an EMBL/GenBank/DDBJ whole genome shotgun (WGS) entry which is preliminary data.</text>
</comment>
<dbReference type="AlphaFoldDB" id="A0A9P3HM84"/>
<organism evidence="1 2">
    <name type="scientific">Entomortierella parvispora</name>
    <dbReference type="NCBI Taxonomy" id="205924"/>
    <lineage>
        <taxon>Eukaryota</taxon>
        <taxon>Fungi</taxon>
        <taxon>Fungi incertae sedis</taxon>
        <taxon>Mucoromycota</taxon>
        <taxon>Mortierellomycotina</taxon>
        <taxon>Mortierellomycetes</taxon>
        <taxon>Mortierellales</taxon>
        <taxon>Mortierellaceae</taxon>
        <taxon>Entomortierella</taxon>
    </lineage>
</organism>
<accession>A0A9P3HM84</accession>
<evidence type="ECO:0000313" key="2">
    <source>
        <dbReference type="Proteomes" id="UP000827284"/>
    </source>
</evidence>
<keyword evidence="2" id="KW-1185">Reference proteome</keyword>
<protein>
    <submittedName>
        <fullName evidence="1">Uncharacterized protein</fullName>
    </submittedName>
</protein>
<evidence type="ECO:0000313" key="1">
    <source>
        <dbReference type="EMBL" id="GJJ79145.1"/>
    </source>
</evidence>
<proteinExistence type="predicted"/>
<reference evidence="1" key="2">
    <citation type="journal article" date="2022" name="Microbiol. Resour. Announc.">
        <title>Whole-Genome Sequence of Entomortierella parvispora E1425, a Mucoromycotan Fungus Associated with Burkholderiaceae-Related Endosymbiotic Bacteria.</title>
        <authorList>
            <person name="Herlambang A."/>
            <person name="Guo Y."/>
            <person name="Takashima Y."/>
            <person name="Narisawa K."/>
            <person name="Ohta H."/>
            <person name="Nishizawa T."/>
        </authorList>
    </citation>
    <scope>NUCLEOTIDE SEQUENCE</scope>
    <source>
        <strain evidence="1">E1425</strain>
    </source>
</reference>